<sequence>MAIMVKKGWRQKCSRRLSGVVCKMFRTKGYRAKWCHPSIRKRLAALRATEAFKKKSDQCSINRKKPGKATPIHCQGSKSSEQIRIELEKKLLRPPTPSEVYYKGHAKENGEFVDETSRKVWSDFQKQEIYQLGGRES</sequence>
<organism evidence="1 2">
    <name type="scientific">Spinacia oleracea</name>
    <name type="common">Spinach</name>
    <dbReference type="NCBI Taxonomy" id="3562"/>
    <lineage>
        <taxon>Eukaryota</taxon>
        <taxon>Viridiplantae</taxon>
        <taxon>Streptophyta</taxon>
        <taxon>Embryophyta</taxon>
        <taxon>Tracheophyta</taxon>
        <taxon>Spermatophyta</taxon>
        <taxon>Magnoliopsida</taxon>
        <taxon>eudicotyledons</taxon>
        <taxon>Gunneridae</taxon>
        <taxon>Pentapetalae</taxon>
        <taxon>Caryophyllales</taxon>
        <taxon>Chenopodiaceae</taxon>
        <taxon>Chenopodioideae</taxon>
        <taxon>Anserineae</taxon>
        <taxon>Spinacia</taxon>
    </lineage>
</organism>
<reference evidence="2" key="2">
    <citation type="submission" date="2025-08" db="UniProtKB">
        <authorList>
            <consortium name="RefSeq"/>
        </authorList>
    </citation>
    <scope>IDENTIFICATION</scope>
    <source>
        <tissue evidence="2">Leaf</tissue>
    </source>
</reference>
<dbReference type="RefSeq" id="XP_056696296.1">
    <property type="nucleotide sequence ID" value="XM_056840318.1"/>
</dbReference>
<evidence type="ECO:0000313" key="2">
    <source>
        <dbReference type="RefSeq" id="XP_056696296.1"/>
    </source>
</evidence>
<keyword evidence="1" id="KW-1185">Reference proteome</keyword>
<gene>
    <name evidence="2" type="primary">LOC110779931</name>
</gene>
<dbReference type="GeneID" id="110779931"/>
<dbReference type="InterPro" id="IPR004252">
    <property type="entry name" value="Probable_transposase_24"/>
</dbReference>
<dbReference type="Proteomes" id="UP000813463">
    <property type="component" value="Chromosome 3"/>
</dbReference>
<dbReference type="Pfam" id="PF03004">
    <property type="entry name" value="Transposase_24"/>
    <property type="match status" value="1"/>
</dbReference>
<proteinExistence type="predicted"/>
<protein>
    <submittedName>
        <fullName evidence="2">Uncharacterized protein</fullName>
    </submittedName>
</protein>
<evidence type="ECO:0000313" key="1">
    <source>
        <dbReference type="Proteomes" id="UP000813463"/>
    </source>
</evidence>
<name>A0ABM3RL02_SPIOL</name>
<reference evidence="1" key="1">
    <citation type="journal article" date="2021" name="Nat. Commun.">
        <title>Genomic analyses provide insights into spinach domestication and the genetic basis of agronomic traits.</title>
        <authorList>
            <person name="Cai X."/>
            <person name="Sun X."/>
            <person name="Xu C."/>
            <person name="Sun H."/>
            <person name="Wang X."/>
            <person name="Ge C."/>
            <person name="Zhang Z."/>
            <person name="Wang Q."/>
            <person name="Fei Z."/>
            <person name="Jiao C."/>
            <person name="Wang Q."/>
        </authorList>
    </citation>
    <scope>NUCLEOTIDE SEQUENCE [LARGE SCALE GENOMIC DNA]</scope>
    <source>
        <strain evidence="1">cv. Varoflay</strain>
    </source>
</reference>
<accession>A0ABM3RL02</accession>